<dbReference type="KEGG" id="daer:H9K75_14540"/>
<dbReference type="Proteomes" id="UP000516028">
    <property type="component" value="Chromosome"/>
</dbReference>
<reference evidence="1 2" key="1">
    <citation type="submission" date="2020-08" db="EMBL/GenBank/DDBJ databases">
        <title>Genome sequence of Diaphorobacter aerolatus KACC 16536T.</title>
        <authorList>
            <person name="Hyun D.-W."/>
            <person name="Bae J.-W."/>
        </authorList>
    </citation>
    <scope>NUCLEOTIDE SEQUENCE [LARGE SCALE GENOMIC DNA]</scope>
    <source>
        <strain evidence="1 2">KACC 16536</strain>
    </source>
</reference>
<sequence>MIHRSTSQYEFVALTDTGRVRSNNEDAIGVNDATGVAVLADGMGGYNAGEVASSMAVGYVDSHLARLLNELGNDVTSTELRIAIEMCINGANRNILQAALTSPNKWAWGRPWSWACSAAIACCWHTWAIRAAIAFATARWNNSRAITRGCRSSSMRA</sequence>
<keyword evidence="2" id="KW-1185">Reference proteome</keyword>
<proteinExistence type="predicted"/>
<organism evidence="1 2">
    <name type="scientific">Diaphorobacter aerolatus</name>
    <dbReference type="NCBI Taxonomy" id="1288495"/>
    <lineage>
        <taxon>Bacteria</taxon>
        <taxon>Pseudomonadati</taxon>
        <taxon>Pseudomonadota</taxon>
        <taxon>Betaproteobacteria</taxon>
        <taxon>Burkholderiales</taxon>
        <taxon>Comamonadaceae</taxon>
        <taxon>Diaphorobacter</taxon>
    </lineage>
</organism>
<dbReference type="EMBL" id="CP060783">
    <property type="protein sequence ID" value="QNP50554.1"/>
    <property type="molecule type" value="Genomic_DNA"/>
</dbReference>
<accession>A0A7H0GQI8</accession>
<gene>
    <name evidence="1" type="ORF">H9K75_14540</name>
</gene>
<name>A0A7H0GQI8_9BURK</name>
<dbReference type="SUPFAM" id="SSF81606">
    <property type="entry name" value="PP2C-like"/>
    <property type="match status" value="1"/>
</dbReference>
<dbReference type="Gene3D" id="3.60.40.10">
    <property type="entry name" value="PPM-type phosphatase domain"/>
    <property type="match status" value="1"/>
</dbReference>
<protein>
    <submittedName>
        <fullName evidence="1">Protein phosphatase 2C domain-containing protein</fullName>
    </submittedName>
</protein>
<dbReference type="AlphaFoldDB" id="A0A7H0GQI8"/>
<evidence type="ECO:0000313" key="2">
    <source>
        <dbReference type="Proteomes" id="UP000516028"/>
    </source>
</evidence>
<dbReference type="InterPro" id="IPR036457">
    <property type="entry name" value="PPM-type-like_dom_sf"/>
</dbReference>
<evidence type="ECO:0000313" key="1">
    <source>
        <dbReference type="EMBL" id="QNP50554.1"/>
    </source>
</evidence>